<reference evidence="3" key="1">
    <citation type="journal article" date="2019" name="Int. J. Syst. Evol. Microbiol.">
        <title>The Global Catalogue of Microorganisms (GCM) 10K type strain sequencing project: providing services to taxonomists for standard genome sequencing and annotation.</title>
        <authorList>
            <consortium name="The Broad Institute Genomics Platform"/>
            <consortium name="The Broad Institute Genome Sequencing Center for Infectious Disease"/>
            <person name="Wu L."/>
            <person name="Ma J."/>
        </authorList>
    </citation>
    <scope>NUCLEOTIDE SEQUENCE [LARGE SCALE GENOMIC DNA]</scope>
    <source>
        <strain evidence="3">CGMCC 4.7371</strain>
    </source>
</reference>
<dbReference type="RefSeq" id="WP_188784491.1">
    <property type="nucleotide sequence ID" value="NZ_BMNI01000007.1"/>
</dbReference>
<feature type="signal peptide" evidence="1">
    <location>
        <begin position="1"/>
        <end position="23"/>
    </location>
</feature>
<dbReference type="Proteomes" id="UP000655410">
    <property type="component" value="Unassembled WGS sequence"/>
</dbReference>
<evidence type="ECO:0000256" key="1">
    <source>
        <dbReference type="SAM" id="SignalP"/>
    </source>
</evidence>
<protein>
    <submittedName>
        <fullName evidence="2">Uncharacterized protein</fullName>
    </submittedName>
</protein>
<dbReference type="EMBL" id="BMNI01000007">
    <property type="protein sequence ID" value="GGO91704.1"/>
    <property type="molecule type" value="Genomic_DNA"/>
</dbReference>
<accession>A0ABQ2NE60</accession>
<organism evidence="2 3">
    <name type="scientific">Nocardioides phosphati</name>
    <dbReference type="NCBI Taxonomy" id="1867775"/>
    <lineage>
        <taxon>Bacteria</taxon>
        <taxon>Bacillati</taxon>
        <taxon>Actinomycetota</taxon>
        <taxon>Actinomycetes</taxon>
        <taxon>Propionibacteriales</taxon>
        <taxon>Nocardioidaceae</taxon>
        <taxon>Nocardioides</taxon>
    </lineage>
</organism>
<keyword evidence="3" id="KW-1185">Reference proteome</keyword>
<proteinExistence type="predicted"/>
<gene>
    <name evidence="2" type="ORF">GCM10011584_26420</name>
</gene>
<feature type="chain" id="PRO_5045122411" evidence="1">
    <location>
        <begin position="24"/>
        <end position="129"/>
    </location>
</feature>
<comment type="caution">
    <text evidence="2">The sequence shown here is derived from an EMBL/GenBank/DDBJ whole genome shotgun (WGS) entry which is preliminary data.</text>
</comment>
<sequence>MQPMKPLVAVALVAACLTTTACASEQEQWCGHVKDAAPTLGKALDEGGAKQGLVEALPTLRDLADAAPDDVRGEWRTLVGAVEDLAEALKAHDTKATHQAALKLASPDVRHAADTVEQEARDVCHTALF</sequence>
<dbReference type="PROSITE" id="PS51257">
    <property type="entry name" value="PROKAR_LIPOPROTEIN"/>
    <property type="match status" value="1"/>
</dbReference>
<keyword evidence="1" id="KW-0732">Signal</keyword>
<evidence type="ECO:0000313" key="3">
    <source>
        <dbReference type="Proteomes" id="UP000655410"/>
    </source>
</evidence>
<evidence type="ECO:0000313" key="2">
    <source>
        <dbReference type="EMBL" id="GGO91704.1"/>
    </source>
</evidence>
<name>A0ABQ2NE60_9ACTN</name>